<evidence type="ECO:0000313" key="2">
    <source>
        <dbReference type="EMBL" id="CAK9053692.1"/>
    </source>
</evidence>
<gene>
    <name evidence="2" type="ORF">SCF082_LOCUS29237</name>
</gene>
<protein>
    <submittedName>
        <fullName evidence="2">Uncharacterized protein</fullName>
    </submittedName>
</protein>
<evidence type="ECO:0000313" key="3">
    <source>
        <dbReference type="Proteomes" id="UP001642464"/>
    </source>
</evidence>
<keyword evidence="3" id="KW-1185">Reference proteome</keyword>
<name>A0ABP0MSA3_9DINO</name>
<dbReference type="EMBL" id="CAXAMM010023481">
    <property type="protein sequence ID" value="CAK9053692.1"/>
    <property type="molecule type" value="Genomic_DNA"/>
</dbReference>
<accession>A0ABP0MSA3</accession>
<comment type="caution">
    <text evidence="2">The sequence shown here is derived from an EMBL/GenBank/DDBJ whole genome shotgun (WGS) entry which is preliminary data.</text>
</comment>
<proteinExistence type="predicted"/>
<sequence>MVQMLPFSRNGQSPLAPQHTNLSLVPPTSLEKVVRKLFSIEAWGGQCFASTWRTRSSSNFAWKAPSFVSSSGSYFTVESTKADPEPPLANLLNQLNGVAVDATQTSSHAGRAWRCAQKECTRSCAGVAGQPIGGVAPCSPQGQPLEARRAR</sequence>
<evidence type="ECO:0000256" key="1">
    <source>
        <dbReference type="SAM" id="MobiDB-lite"/>
    </source>
</evidence>
<organism evidence="2 3">
    <name type="scientific">Durusdinium trenchii</name>
    <dbReference type="NCBI Taxonomy" id="1381693"/>
    <lineage>
        <taxon>Eukaryota</taxon>
        <taxon>Sar</taxon>
        <taxon>Alveolata</taxon>
        <taxon>Dinophyceae</taxon>
        <taxon>Suessiales</taxon>
        <taxon>Symbiodiniaceae</taxon>
        <taxon>Durusdinium</taxon>
    </lineage>
</organism>
<reference evidence="2 3" key="1">
    <citation type="submission" date="2024-02" db="EMBL/GenBank/DDBJ databases">
        <authorList>
            <person name="Chen Y."/>
            <person name="Shah S."/>
            <person name="Dougan E. K."/>
            <person name="Thang M."/>
            <person name="Chan C."/>
        </authorList>
    </citation>
    <scope>NUCLEOTIDE SEQUENCE [LARGE SCALE GENOMIC DNA]</scope>
</reference>
<feature type="region of interest" description="Disordered" evidence="1">
    <location>
        <begin position="1"/>
        <end position="21"/>
    </location>
</feature>
<dbReference type="Proteomes" id="UP001642464">
    <property type="component" value="Unassembled WGS sequence"/>
</dbReference>
<feature type="compositionally biased region" description="Polar residues" evidence="1">
    <location>
        <begin position="9"/>
        <end position="21"/>
    </location>
</feature>